<organism evidence="4 5">
    <name type="scientific">Prunus dulcis</name>
    <name type="common">Almond</name>
    <name type="synonym">Amygdalus dulcis</name>
    <dbReference type="NCBI Taxonomy" id="3755"/>
    <lineage>
        <taxon>Eukaryota</taxon>
        <taxon>Viridiplantae</taxon>
        <taxon>Streptophyta</taxon>
        <taxon>Embryophyta</taxon>
        <taxon>Tracheophyta</taxon>
        <taxon>Spermatophyta</taxon>
        <taxon>Magnoliopsida</taxon>
        <taxon>eudicotyledons</taxon>
        <taxon>Gunneridae</taxon>
        <taxon>Pentapetalae</taxon>
        <taxon>rosids</taxon>
        <taxon>fabids</taxon>
        <taxon>Rosales</taxon>
        <taxon>Rosaceae</taxon>
        <taxon>Amygdaloideae</taxon>
        <taxon>Amygdaleae</taxon>
        <taxon>Prunus</taxon>
    </lineage>
</organism>
<dbReference type="InterPro" id="IPR050481">
    <property type="entry name" value="UDP-glycosyltransf_plant"/>
</dbReference>
<protein>
    <submittedName>
        <fullName evidence="4">Uncharacterized protein</fullName>
    </submittedName>
</protein>
<dbReference type="PANTHER" id="PTHR48048">
    <property type="entry name" value="GLYCOSYLTRANSFERASE"/>
    <property type="match status" value="1"/>
</dbReference>
<proteinExistence type="inferred from homology"/>
<comment type="similarity">
    <text evidence="1">Belongs to the UDP-glycosyltransferase family.</text>
</comment>
<dbReference type="Proteomes" id="UP001054821">
    <property type="component" value="Chromosome 6"/>
</dbReference>
<evidence type="ECO:0000313" key="4">
    <source>
        <dbReference type="EMBL" id="KAI5321736.1"/>
    </source>
</evidence>
<dbReference type="PANTHER" id="PTHR48048:SF83">
    <property type="entry name" value="GLYCOSYLTRANSFERASE"/>
    <property type="match status" value="1"/>
</dbReference>
<dbReference type="EMBL" id="JAJFAZ020000006">
    <property type="protein sequence ID" value="KAI5321736.1"/>
    <property type="molecule type" value="Genomic_DNA"/>
</dbReference>
<keyword evidence="3" id="KW-0808">Transferase</keyword>
<evidence type="ECO:0000256" key="1">
    <source>
        <dbReference type="ARBA" id="ARBA00009995"/>
    </source>
</evidence>
<dbReference type="Gene3D" id="3.40.50.2000">
    <property type="entry name" value="Glycogen Phosphorylase B"/>
    <property type="match status" value="3"/>
</dbReference>
<dbReference type="CDD" id="cd03784">
    <property type="entry name" value="GT1_Gtf-like"/>
    <property type="match status" value="1"/>
</dbReference>
<evidence type="ECO:0000256" key="3">
    <source>
        <dbReference type="ARBA" id="ARBA00022679"/>
    </source>
</evidence>
<dbReference type="Pfam" id="PF00201">
    <property type="entry name" value="UDPGT"/>
    <property type="match status" value="1"/>
</dbReference>
<evidence type="ECO:0000313" key="5">
    <source>
        <dbReference type="Proteomes" id="UP001054821"/>
    </source>
</evidence>
<evidence type="ECO:0000256" key="2">
    <source>
        <dbReference type="ARBA" id="ARBA00022676"/>
    </source>
</evidence>
<comment type="caution">
    <text evidence="4">The sequence shown here is derived from an EMBL/GenBank/DDBJ whole genome shotgun (WGS) entry which is preliminary data.</text>
</comment>
<name>A0AAD4VD45_PRUDU</name>
<keyword evidence="2" id="KW-0328">Glycosyltransferase</keyword>
<dbReference type="InterPro" id="IPR002213">
    <property type="entry name" value="UDP_glucos_trans"/>
</dbReference>
<dbReference type="AlphaFoldDB" id="A0AAD4VD45"/>
<accession>A0AAD4VD45</accession>
<reference evidence="4 5" key="1">
    <citation type="journal article" date="2022" name="G3 (Bethesda)">
        <title>Whole-genome sequence and methylome profiling of the almond [Prunus dulcis (Mill.) D.A. Webb] cultivar 'Nonpareil'.</title>
        <authorList>
            <person name="D'Amico-Willman K.M."/>
            <person name="Ouma W.Z."/>
            <person name="Meulia T."/>
            <person name="Sideli G.M."/>
            <person name="Gradziel T.M."/>
            <person name="Fresnedo-Ramirez J."/>
        </authorList>
    </citation>
    <scope>NUCLEOTIDE SEQUENCE [LARGE SCALE GENOMIC DNA]</scope>
    <source>
        <strain evidence="4">Clone GOH B32 T37-40</strain>
    </source>
</reference>
<gene>
    <name evidence="4" type="ORF">L3X38_030807</name>
</gene>
<sequence length="354" mass="39243">MKKLEVVFIPAPGIGHLVPVFELAKRLIGHDDRISATILAIKSTFPSSVDSKTKSLAASNPQIKLVDVPKVDPPPQELYIKVTRSLAFMLHLPKPNNQITAEIKGSDPEILISGIIIPVRPSVLPSSVTDGSFSAYVKLAERFRGTFKRWSKSKSNPSVYPVGPVIDLKGGQADDPSNLPKGQHHKIIKWLDEQPQSYVVFLCFGSMGSFGTTQVKEISLGLEQSGQRFCGLCACHLYPKAKPPGQAIAQILRTYCQMGSWVGFSKERGFICGWAPQVQVLAHKATGGFVFHCGWNSILESMWHGVPIVTWPISAEQQLNAFRMVRELGLAEELRLDYRKGNMSLLWQMRLRIL</sequence>
<keyword evidence="5" id="KW-1185">Reference proteome</keyword>
<dbReference type="SUPFAM" id="SSF53756">
    <property type="entry name" value="UDP-Glycosyltransferase/glycogen phosphorylase"/>
    <property type="match status" value="1"/>
</dbReference>
<dbReference type="GO" id="GO:0035251">
    <property type="term" value="F:UDP-glucosyltransferase activity"/>
    <property type="evidence" value="ECO:0007669"/>
    <property type="project" value="InterPro"/>
</dbReference>
<dbReference type="FunFam" id="3.40.50.2000:FF:000056">
    <property type="entry name" value="Glycosyltransferase"/>
    <property type="match status" value="1"/>
</dbReference>